<dbReference type="EMBL" id="NMUH01002142">
    <property type="protein sequence ID" value="MQL98097.1"/>
    <property type="molecule type" value="Genomic_DNA"/>
</dbReference>
<evidence type="ECO:0000313" key="4">
    <source>
        <dbReference type="EMBL" id="MQL98097.1"/>
    </source>
</evidence>
<keyword evidence="2" id="KW-0378">Hydrolase</keyword>
<dbReference type="GO" id="GO:0016787">
    <property type="term" value="F:hydrolase activity"/>
    <property type="evidence" value="ECO:0007669"/>
    <property type="project" value="UniProtKB-KW"/>
</dbReference>
<organism evidence="4 5">
    <name type="scientific">Colocasia esculenta</name>
    <name type="common">Wild taro</name>
    <name type="synonym">Arum esculentum</name>
    <dbReference type="NCBI Taxonomy" id="4460"/>
    <lineage>
        <taxon>Eukaryota</taxon>
        <taxon>Viridiplantae</taxon>
        <taxon>Streptophyta</taxon>
        <taxon>Embryophyta</taxon>
        <taxon>Tracheophyta</taxon>
        <taxon>Spermatophyta</taxon>
        <taxon>Magnoliopsida</taxon>
        <taxon>Liliopsida</taxon>
        <taxon>Araceae</taxon>
        <taxon>Aroideae</taxon>
        <taxon>Colocasieae</taxon>
        <taxon>Colocasia</taxon>
    </lineage>
</organism>
<accession>A0A843VV00</accession>
<dbReference type="PANTHER" id="PTHR43248">
    <property type="entry name" value="2-SUCCINYL-6-HYDROXY-2,4-CYCLOHEXADIENE-1-CARBOXYLATE SYNTHASE"/>
    <property type="match status" value="1"/>
</dbReference>
<dbReference type="InterPro" id="IPR029058">
    <property type="entry name" value="AB_hydrolase_fold"/>
</dbReference>
<reference evidence="4" key="1">
    <citation type="submission" date="2017-07" db="EMBL/GenBank/DDBJ databases">
        <title>Taro Niue Genome Assembly and Annotation.</title>
        <authorList>
            <person name="Atibalentja N."/>
            <person name="Keating K."/>
            <person name="Fields C.J."/>
        </authorList>
    </citation>
    <scope>NUCLEOTIDE SEQUENCE</scope>
    <source>
        <strain evidence="4">Niue_2</strain>
        <tissue evidence="4">Leaf</tissue>
    </source>
</reference>
<dbReference type="Proteomes" id="UP000652761">
    <property type="component" value="Unassembled WGS sequence"/>
</dbReference>
<dbReference type="OrthoDB" id="1898734at2759"/>
<comment type="similarity">
    <text evidence="1">Belongs to the peptidase S33 family.</text>
</comment>
<keyword evidence="5" id="KW-1185">Reference proteome</keyword>
<protein>
    <recommendedName>
        <fullName evidence="3">AB hydrolase-1 domain-containing protein</fullName>
    </recommendedName>
</protein>
<dbReference type="PANTHER" id="PTHR43248:SF2">
    <property type="entry name" value="PROLYL AMINOPEPTIDASE"/>
    <property type="match status" value="1"/>
</dbReference>
<dbReference type="Pfam" id="PF00561">
    <property type="entry name" value="Abhydrolase_1"/>
    <property type="match status" value="1"/>
</dbReference>
<proteinExistence type="inferred from homology"/>
<comment type="caution">
    <text evidence="4">The sequence shown here is derived from an EMBL/GenBank/DDBJ whole genome shotgun (WGS) entry which is preliminary data.</text>
</comment>
<gene>
    <name evidence="4" type="ORF">Taro_030811</name>
</gene>
<evidence type="ECO:0000259" key="3">
    <source>
        <dbReference type="Pfam" id="PF00561"/>
    </source>
</evidence>
<feature type="domain" description="AB hydrolase-1" evidence="3">
    <location>
        <begin position="150"/>
        <end position="317"/>
    </location>
</feature>
<evidence type="ECO:0000256" key="2">
    <source>
        <dbReference type="ARBA" id="ARBA00022801"/>
    </source>
</evidence>
<dbReference type="AlphaFoldDB" id="A0A843VV00"/>
<dbReference type="InterPro" id="IPR051601">
    <property type="entry name" value="Serine_prot/Carboxylest_S33"/>
</dbReference>
<sequence>MSAFLRQQMPLVLSSSAAAARGALLRTPAAAPVPPRLLLRSLLRLAGGGGRSSRHLCFAQHPAGGKRKRSTMEQQQTLEHRMGDWYSVPDLGLRDHWFTVPLDYGFPGGAKISVFAREVVLGAVSAWMILGSHIILFSVAGKEAQQLPYLLYLQGGPGFESPRPTEASGWLKKACDEFRVILLDQASFVWQRGTGLSTPLTISSLMQITSAEKLADFLKHFRADNIVNDAEFIRVHLVPDAEPWTVLGQSYGGFCAVTYLSFAPKGLKCVLLTGGLPPIRKDCSADDVYRACFDQVVHQNEKYYKRFPQDVLLINEIVVYLSEAGGVPLPSGGLLTPRGLQCLGLVALGSSAGFERLHYMIERAWDPILVEGAPRHLSYYFLKAFESWMAFDTNPLYALLHESIYCQGAASKWSAHKIRGGLESAFDPVKAAREGRPVFFTGEMVFPWMFDEIHTLKHLKEAACLLSEKEDWPPLYDVTALNNNKVPVAAAVYYEDMYVNFKLSMETASQVAGIRLWITNEFMHSGLRDGGSLVIDHLLGMLRGGKPLF</sequence>
<dbReference type="InterPro" id="IPR000073">
    <property type="entry name" value="AB_hydrolase_1"/>
</dbReference>
<evidence type="ECO:0000313" key="5">
    <source>
        <dbReference type="Proteomes" id="UP000652761"/>
    </source>
</evidence>
<name>A0A843VV00_COLES</name>
<evidence type="ECO:0000256" key="1">
    <source>
        <dbReference type="ARBA" id="ARBA00010088"/>
    </source>
</evidence>
<dbReference type="Gene3D" id="3.40.50.1820">
    <property type="entry name" value="alpha/beta hydrolase"/>
    <property type="match status" value="1"/>
</dbReference>
<dbReference type="SUPFAM" id="SSF53474">
    <property type="entry name" value="alpha/beta-Hydrolases"/>
    <property type="match status" value="1"/>
</dbReference>